<keyword evidence="3" id="KW-1185">Reference proteome</keyword>
<comment type="caution">
    <text evidence="2">The sequence shown here is derived from an EMBL/GenBank/DDBJ whole genome shotgun (WGS) entry which is preliminary data.</text>
</comment>
<name>M0MF23_HALMO</name>
<dbReference type="AlphaFoldDB" id="M0MF23"/>
<proteinExistence type="predicted"/>
<dbReference type="Proteomes" id="UP000011568">
    <property type="component" value="Unassembled WGS sequence"/>
</dbReference>
<accession>M0MF23</accession>
<feature type="non-terminal residue" evidence="2">
    <location>
        <position position="1"/>
    </location>
</feature>
<dbReference type="EMBL" id="AOMC01000112">
    <property type="protein sequence ID" value="EMA43943.1"/>
    <property type="molecule type" value="Genomic_DNA"/>
</dbReference>
<evidence type="ECO:0000259" key="1">
    <source>
        <dbReference type="PROSITE" id="PS50926"/>
    </source>
</evidence>
<dbReference type="eggNOG" id="arCOG01358">
    <property type="taxonomic scope" value="Archaea"/>
</dbReference>
<reference evidence="2 3" key="1">
    <citation type="journal article" date="2014" name="PLoS Genet.">
        <title>Phylogenetically driven sequencing of extremely halophilic archaea reveals strategies for static and dynamic osmo-response.</title>
        <authorList>
            <person name="Becker E.A."/>
            <person name="Seitzer P.M."/>
            <person name="Tritt A."/>
            <person name="Larsen D."/>
            <person name="Krusor M."/>
            <person name="Yao A.I."/>
            <person name="Wu D."/>
            <person name="Madern D."/>
            <person name="Eisen J.A."/>
            <person name="Darling A.E."/>
            <person name="Facciotti M.T."/>
        </authorList>
    </citation>
    <scope>NUCLEOTIDE SEQUENCE [LARGE SCALE GENOMIC DNA]</scope>
    <source>
        <strain evidence="2 3">DSM 1307</strain>
    </source>
</reference>
<evidence type="ECO:0000313" key="2">
    <source>
        <dbReference type="EMBL" id="EMA43943.1"/>
    </source>
</evidence>
<evidence type="ECO:0000313" key="3">
    <source>
        <dbReference type="Proteomes" id="UP000011568"/>
    </source>
</evidence>
<organism evidence="2 3">
    <name type="scientific">Halococcus morrhuae DSM 1307</name>
    <dbReference type="NCBI Taxonomy" id="931277"/>
    <lineage>
        <taxon>Archaea</taxon>
        <taxon>Methanobacteriati</taxon>
        <taxon>Methanobacteriota</taxon>
        <taxon>Stenosarchaea group</taxon>
        <taxon>Halobacteria</taxon>
        <taxon>Halobacteriales</taxon>
        <taxon>Halococcaceae</taxon>
        <taxon>Halococcus</taxon>
    </lineage>
</organism>
<protein>
    <submittedName>
        <fullName evidence="2">Miab-like tRNA modifying enzyme</fullName>
    </submittedName>
</protein>
<sequence length="40" mass="4297">DEAYRQVIIQDAPGYGVEPGDLVDVEITGQNTVYAFGKPA</sequence>
<gene>
    <name evidence="2" type="ORF">C448_09355</name>
</gene>
<dbReference type="InterPro" id="IPR002792">
    <property type="entry name" value="TRAM_dom"/>
</dbReference>
<dbReference type="PROSITE" id="PS50926">
    <property type="entry name" value="TRAM"/>
    <property type="match status" value="1"/>
</dbReference>
<feature type="domain" description="TRAM" evidence="1">
    <location>
        <begin position="1"/>
        <end position="40"/>
    </location>
</feature>